<evidence type="ECO:0000256" key="11">
    <source>
        <dbReference type="NCBIfam" id="TIGR00560"/>
    </source>
</evidence>
<dbReference type="EC" id="2.7.8.5" evidence="11"/>
<dbReference type="GO" id="GO:0046474">
    <property type="term" value="P:glycerophospholipid biosynthetic process"/>
    <property type="evidence" value="ECO:0007669"/>
    <property type="project" value="TreeGrafter"/>
</dbReference>
<keyword evidence="9" id="KW-0594">Phospholipid biosynthesis</keyword>
<evidence type="ECO:0000256" key="10">
    <source>
        <dbReference type="ARBA" id="ARBA00023264"/>
    </source>
</evidence>
<comment type="caution">
    <text evidence="14">The sequence shown here is derived from an EMBL/GenBank/DDBJ whole genome shotgun (WGS) entry which is preliminary data.</text>
</comment>
<evidence type="ECO:0000313" key="14">
    <source>
        <dbReference type="EMBL" id="TBT83110.1"/>
    </source>
</evidence>
<feature type="transmembrane region" description="Helical" evidence="13">
    <location>
        <begin position="161"/>
        <end position="182"/>
    </location>
</feature>
<keyword evidence="4 12" id="KW-0808">Transferase</keyword>
<keyword evidence="6 13" id="KW-1133">Transmembrane helix</keyword>
<dbReference type="PANTHER" id="PTHR14269:SF52">
    <property type="entry name" value="PHOSPHATIDYLGLYCEROPHOSPHATE SYNTHASE-RELATED"/>
    <property type="match status" value="1"/>
</dbReference>
<evidence type="ECO:0000256" key="9">
    <source>
        <dbReference type="ARBA" id="ARBA00023209"/>
    </source>
</evidence>
<proteinExistence type="inferred from homology"/>
<dbReference type="GO" id="GO:0008444">
    <property type="term" value="F:CDP-diacylglycerol-glycerol-3-phosphate 3-phosphatidyltransferase activity"/>
    <property type="evidence" value="ECO:0007669"/>
    <property type="project" value="UniProtKB-UniRule"/>
</dbReference>
<feature type="transmembrane region" description="Helical" evidence="13">
    <location>
        <begin position="45"/>
        <end position="65"/>
    </location>
</feature>
<name>A0A4Q9KBL1_9ACTN</name>
<keyword evidence="8 13" id="KW-0472">Membrane</keyword>
<protein>
    <recommendedName>
        <fullName evidence="11">CDP-diacylglycerol--glycerol-3-phosphate 3-phosphatidyltransferase</fullName>
        <ecNumber evidence="11">2.7.8.5</ecNumber>
    </recommendedName>
</protein>
<dbReference type="Proteomes" id="UP000292373">
    <property type="component" value="Unassembled WGS sequence"/>
</dbReference>
<keyword evidence="7" id="KW-0443">Lipid metabolism</keyword>
<dbReference type="GO" id="GO:0016020">
    <property type="term" value="C:membrane"/>
    <property type="evidence" value="ECO:0007669"/>
    <property type="project" value="UniProtKB-SubCell"/>
</dbReference>
<organism evidence="14 15">
    <name type="scientific">Propioniciclava sinopodophylli</name>
    <dbReference type="NCBI Taxonomy" id="1837344"/>
    <lineage>
        <taxon>Bacteria</taxon>
        <taxon>Bacillati</taxon>
        <taxon>Actinomycetota</taxon>
        <taxon>Actinomycetes</taxon>
        <taxon>Propionibacteriales</taxon>
        <taxon>Propionibacteriaceae</taxon>
        <taxon>Propioniciclava</taxon>
    </lineage>
</organism>
<evidence type="ECO:0000256" key="2">
    <source>
        <dbReference type="ARBA" id="ARBA00010441"/>
    </source>
</evidence>
<dbReference type="OrthoDB" id="9796672at2"/>
<comment type="similarity">
    <text evidence="2 12">Belongs to the CDP-alcohol phosphatidyltransferase class-I family.</text>
</comment>
<dbReference type="PANTHER" id="PTHR14269">
    <property type="entry name" value="CDP-DIACYLGLYCEROL--GLYCEROL-3-PHOSPHATE 3-PHOSPHATIDYLTRANSFERASE-RELATED"/>
    <property type="match status" value="1"/>
</dbReference>
<dbReference type="RefSeq" id="WP_131169478.1">
    <property type="nucleotide sequence ID" value="NZ_CANLBI010000005.1"/>
</dbReference>
<reference evidence="14 15" key="1">
    <citation type="submission" date="2019-01" db="EMBL/GenBank/DDBJ databases">
        <title>Lactibacter flavus gen. nov., sp. nov., a novel bacterium of the family Propionibacteriaceae isolated from raw milk and dairy products.</title>
        <authorList>
            <person name="Huptas C."/>
            <person name="Wenning M."/>
            <person name="Breitenwieser F."/>
            <person name="Doll E."/>
            <person name="Von Neubeck M."/>
            <person name="Busse H.-J."/>
            <person name="Scherer S."/>
        </authorList>
    </citation>
    <scope>NUCLEOTIDE SEQUENCE [LARGE SCALE GENOMIC DNA]</scope>
    <source>
        <strain evidence="14 15">KCTC 33808</strain>
    </source>
</reference>
<keyword evidence="3" id="KW-0444">Lipid biosynthesis</keyword>
<accession>A0A4Q9KBL1</accession>
<evidence type="ECO:0000256" key="6">
    <source>
        <dbReference type="ARBA" id="ARBA00022989"/>
    </source>
</evidence>
<evidence type="ECO:0000256" key="12">
    <source>
        <dbReference type="RuleBase" id="RU003750"/>
    </source>
</evidence>
<evidence type="ECO:0000256" key="1">
    <source>
        <dbReference type="ARBA" id="ARBA00004141"/>
    </source>
</evidence>
<evidence type="ECO:0000256" key="3">
    <source>
        <dbReference type="ARBA" id="ARBA00022516"/>
    </source>
</evidence>
<dbReference type="InterPro" id="IPR048254">
    <property type="entry name" value="CDP_ALCOHOL_P_TRANSF_CS"/>
</dbReference>
<dbReference type="InterPro" id="IPR043130">
    <property type="entry name" value="CDP-OH_PTrfase_TM_dom"/>
</dbReference>
<gene>
    <name evidence="14" type="primary">pgsA</name>
    <name evidence="14" type="ORF">ET989_12465</name>
</gene>
<dbReference type="EMBL" id="SDMQ01000014">
    <property type="protein sequence ID" value="TBT83110.1"/>
    <property type="molecule type" value="Genomic_DNA"/>
</dbReference>
<dbReference type="InterPro" id="IPR000462">
    <property type="entry name" value="CDP-OH_P_trans"/>
</dbReference>
<evidence type="ECO:0000256" key="7">
    <source>
        <dbReference type="ARBA" id="ARBA00023098"/>
    </source>
</evidence>
<dbReference type="InterPro" id="IPR004570">
    <property type="entry name" value="Phosphatidylglycerol_P_synth"/>
</dbReference>
<dbReference type="UniPathway" id="UPA00085"/>
<dbReference type="Pfam" id="PF01066">
    <property type="entry name" value="CDP-OH_P_transf"/>
    <property type="match status" value="1"/>
</dbReference>
<evidence type="ECO:0000256" key="4">
    <source>
        <dbReference type="ARBA" id="ARBA00022679"/>
    </source>
</evidence>
<dbReference type="PIRSF" id="PIRSF000847">
    <property type="entry name" value="Phos_ph_gly_syn"/>
    <property type="match status" value="1"/>
</dbReference>
<dbReference type="InterPro" id="IPR050324">
    <property type="entry name" value="CDP-alcohol_PTase-I"/>
</dbReference>
<sequence length="201" mass="22511">MTQETTQGKPSNWNVPNVLTAVRMVLVPVFAWVLLAHPDDPTMRWVATAIFVIAIATDALDGNIARKYNLVTNFGKLWDPIADKALTGMAFVGLSILGELGWWITIIILVREWGITILRWAIMKYGVMAANRGGKLKTVMQSIALIMFLPGLQFMPAPWGWVAWAAMILCFALTVLTGLDYLREAHKMRTAYLAEHPEEVR</sequence>
<keyword evidence="10" id="KW-1208">Phospholipid metabolism</keyword>
<comment type="subcellular location">
    <subcellularLocation>
        <location evidence="1">Membrane</location>
        <topology evidence="1">Multi-pass membrane protein</topology>
    </subcellularLocation>
</comment>
<dbReference type="Gene3D" id="1.20.120.1760">
    <property type="match status" value="1"/>
</dbReference>
<keyword evidence="5 13" id="KW-0812">Transmembrane</keyword>
<evidence type="ECO:0000313" key="15">
    <source>
        <dbReference type="Proteomes" id="UP000292373"/>
    </source>
</evidence>
<dbReference type="PROSITE" id="PS00379">
    <property type="entry name" value="CDP_ALCOHOL_P_TRANSF"/>
    <property type="match status" value="1"/>
</dbReference>
<evidence type="ECO:0000256" key="8">
    <source>
        <dbReference type="ARBA" id="ARBA00023136"/>
    </source>
</evidence>
<feature type="transmembrane region" description="Helical" evidence="13">
    <location>
        <begin position="20"/>
        <end position="38"/>
    </location>
</feature>
<evidence type="ECO:0000256" key="5">
    <source>
        <dbReference type="ARBA" id="ARBA00022692"/>
    </source>
</evidence>
<dbReference type="AlphaFoldDB" id="A0A4Q9KBL1"/>
<feature type="transmembrane region" description="Helical" evidence="13">
    <location>
        <begin position="85"/>
        <end position="110"/>
    </location>
</feature>
<dbReference type="NCBIfam" id="TIGR00560">
    <property type="entry name" value="pgsA"/>
    <property type="match status" value="1"/>
</dbReference>
<evidence type="ECO:0000256" key="13">
    <source>
        <dbReference type="SAM" id="Phobius"/>
    </source>
</evidence>
<keyword evidence="15" id="KW-1185">Reference proteome</keyword>